<reference evidence="2 3" key="1">
    <citation type="journal article" date="2018" name="Sci. Rep.">
        <title>Genomic signatures of local adaptation to the degree of environmental predictability in rotifers.</title>
        <authorList>
            <person name="Franch-Gras L."/>
            <person name="Hahn C."/>
            <person name="Garcia-Roger E.M."/>
            <person name="Carmona M.J."/>
            <person name="Serra M."/>
            <person name="Gomez A."/>
        </authorList>
    </citation>
    <scope>NUCLEOTIDE SEQUENCE [LARGE SCALE GENOMIC DNA]</scope>
    <source>
        <strain evidence="2">HYR1</strain>
    </source>
</reference>
<proteinExistence type="predicted"/>
<evidence type="ECO:0000313" key="3">
    <source>
        <dbReference type="Proteomes" id="UP000276133"/>
    </source>
</evidence>
<dbReference type="InterPro" id="IPR014752">
    <property type="entry name" value="Arrestin-like_C"/>
</dbReference>
<evidence type="ECO:0000259" key="1">
    <source>
        <dbReference type="Pfam" id="PF02752"/>
    </source>
</evidence>
<accession>A0A3M7RET1</accession>
<feature type="domain" description="Arrestin C-terminal-like" evidence="1">
    <location>
        <begin position="2"/>
        <end position="86"/>
    </location>
</feature>
<gene>
    <name evidence="2" type="ORF">BpHYR1_033235</name>
</gene>
<dbReference type="Gene3D" id="2.60.40.640">
    <property type="match status" value="1"/>
</dbReference>
<dbReference type="EMBL" id="REGN01003543">
    <property type="protein sequence ID" value="RNA22083.1"/>
    <property type="molecule type" value="Genomic_DNA"/>
</dbReference>
<dbReference type="SUPFAM" id="SSF81296">
    <property type="entry name" value="E set domains"/>
    <property type="match status" value="1"/>
</dbReference>
<keyword evidence="3" id="KW-1185">Reference proteome</keyword>
<name>A0A3M7RET1_BRAPC</name>
<dbReference type="Proteomes" id="UP000276133">
    <property type="component" value="Unassembled WGS sequence"/>
</dbReference>
<dbReference type="InterPro" id="IPR011022">
    <property type="entry name" value="Arrestin_C-like"/>
</dbReference>
<dbReference type="InterPro" id="IPR014756">
    <property type="entry name" value="Ig_E-set"/>
</dbReference>
<dbReference type="Pfam" id="PF02752">
    <property type="entry name" value="Arrestin_C"/>
    <property type="match status" value="1"/>
</dbReference>
<dbReference type="AlphaFoldDB" id="A0A3M7RET1"/>
<comment type="caution">
    <text evidence="2">The sequence shown here is derived from an EMBL/GenBank/DDBJ whole genome shotgun (WGS) entry which is preliminary data.</text>
</comment>
<sequence>MRFHARGKSKTSFRNVAVIEYPNTIRERSFENWCNSFLPIPAVCSSSNGTCRIIEISYKIVFNFDASGIAKSKDMAIPIIIGTIPLSSDHETNAPNFPFTYEGCVFGANPVDLSNEIGINSSRGETIESDLNSFKPYYPFYKDFSMNNTAIKKKLKINIIT</sequence>
<organism evidence="2 3">
    <name type="scientific">Brachionus plicatilis</name>
    <name type="common">Marine rotifer</name>
    <name type="synonym">Brachionus muelleri</name>
    <dbReference type="NCBI Taxonomy" id="10195"/>
    <lineage>
        <taxon>Eukaryota</taxon>
        <taxon>Metazoa</taxon>
        <taxon>Spiralia</taxon>
        <taxon>Gnathifera</taxon>
        <taxon>Rotifera</taxon>
        <taxon>Eurotatoria</taxon>
        <taxon>Monogononta</taxon>
        <taxon>Pseudotrocha</taxon>
        <taxon>Ploima</taxon>
        <taxon>Brachionidae</taxon>
        <taxon>Brachionus</taxon>
    </lineage>
</organism>
<evidence type="ECO:0000313" key="2">
    <source>
        <dbReference type="EMBL" id="RNA22083.1"/>
    </source>
</evidence>
<protein>
    <submittedName>
        <fullName evidence="2">Arrestin domain-containing 3</fullName>
    </submittedName>
</protein>
<dbReference type="OrthoDB" id="2333384at2759"/>